<evidence type="ECO:0000256" key="4">
    <source>
        <dbReference type="ARBA" id="ARBA00012579"/>
    </source>
</evidence>
<evidence type="ECO:0000256" key="6">
    <source>
        <dbReference type="ARBA" id="ARBA00023229"/>
    </source>
</evidence>
<dbReference type="OrthoDB" id="2015434at2759"/>
<feature type="domain" description="2-C-methyl-D-erythritol 2,4-cyclodiphosphate synthase" evidence="9">
    <location>
        <begin position="52"/>
        <end position="208"/>
    </location>
</feature>
<name>A0A976M758_THEOR</name>
<dbReference type="GO" id="GO:0008685">
    <property type="term" value="F:2-C-methyl-D-erythritol 2,4-cyclodiphosphate synthase activity"/>
    <property type="evidence" value="ECO:0007669"/>
    <property type="project" value="UniProtKB-EC"/>
</dbReference>
<proteinExistence type="inferred from homology"/>
<evidence type="ECO:0000256" key="5">
    <source>
        <dbReference type="ARBA" id="ARBA00022723"/>
    </source>
</evidence>
<dbReference type="Gene3D" id="3.30.1330.50">
    <property type="entry name" value="2-C-methyl-D-erythritol 2,4-cyclodiphosphate synthase"/>
    <property type="match status" value="1"/>
</dbReference>
<evidence type="ECO:0000256" key="8">
    <source>
        <dbReference type="RuleBase" id="RU004395"/>
    </source>
</evidence>
<dbReference type="NCBIfam" id="TIGR00151">
    <property type="entry name" value="ispF"/>
    <property type="match status" value="1"/>
</dbReference>
<evidence type="ECO:0000256" key="3">
    <source>
        <dbReference type="ARBA" id="ARBA00004709"/>
    </source>
</evidence>
<comment type="cofactor">
    <cofactor evidence="2">
        <name>a divalent metal cation</name>
        <dbReference type="ChEBI" id="CHEBI:60240"/>
    </cofactor>
</comment>
<comment type="pathway">
    <text evidence="3">Isoprenoid biosynthesis; isopentenyl diphosphate biosynthesis via DXP pathway; isopentenyl diphosphate from 1-deoxy-D-xylulose 5-phosphate: step 4/6.</text>
</comment>
<dbReference type="SUPFAM" id="SSF69765">
    <property type="entry name" value="IpsF-like"/>
    <property type="match status" value="1"/>
</dbReference>
<dbReference type="PANTHER" id="PTHR43181">
    <property type="entry name" value="2-C-METHYL-D-ERYTHRITOL 2,4-CYCLODIPHOSPHATE SYNTHASE, CHLOROPLASTIC"/>
    <property type="match status" value="1"/>
</dbReference>
<dbReference type="Pfam" id="PF02542">
    <property type="entry name" value="YgbB"/>
    <property type="match status" value="1"/>
</dbReference>
<comment type="catalytic activity">
    <reaction evidence="1 8">
        <text>4-CDP-2-C-methyl-D-erythritol 2-phosphate = 2-C-methyl-D-erythritol 2,4-cyclic diphosphate + CMP</text>
        <dbReference type="Rhea" id="RHEA:23864"/>
        <dbReference type="ChEBI" id="CHEBI:57919"/>
        <dbReference type="ChEBI" id="CHEBI:58483"/>
        <dbReference type="ChEBI" id="CHEBI:60377"/>
        <dbReference type="EC" id="4.6.1.12"/>
    </reaction>
</comment>
<dbReference type="HAMAP" id="MF_00107">
    <property type="entry name" value="IspF"/>
    <property type="match status" value="1"/>
</dbReference>
<keyword evidence="5" id="KW-0479">Metal-binding</keyword>
<dbReference type="InterPro" id="IPR003526">
    <property type="entry name" value="MECDP_synthase"/>
</dbReference>
<sequence length="212" mass="22936">MLKFFLVYYLTSLNVFECIKVNKSAELQQRHHVANVISIISSPAHSDPNHYRVGIGYDLHRLVHSSSLGRQLKLGGVSVPGCSVRVFAHSDGDVVLHSISDAILGALGKGDIGDYFPDSDPQFEGYDSSKILLSVVDLMSGSNYVLVNVDVCILLESPKLGSLKSKIRENLGVLLGHNTVVNVKAKTNERLDSIGSGLAVACHSVALLQQRN</sequence>
<evidence type="ECO:0000313" key="10">
    <source>
        <dbReference type="EMBL" id="UKJ88936.2"/>
    </source>
</evidence>
<keyword evidence="6 8" id="KW-0414">Isoprene biosynthesis</keyword>
<dbReference type="InterPro" id="IPR020555">
    <property type="entry name" value="MECDP_synthase_CS"/>
</dbReference>
<reference evidence="10" key="1">
    <citation type="submission" date="2022-07" db="EMBL/GenBank/DDBJ databases">
        <title>Evaluation of T. orientalis genome assembly methods using nanopore sequencing and analysis of variation between genomes.</title>
        <authorList>
            <person name="Yam J."/>
            <person name="Micallef M.L."/>
            <person name="Liu M."/>
            <person name="Djordjevic S.P."/>
            <person name="Bogema D.R."/>
            <person name="Jenkins C."/>
        </authorList>
    </citation>
    <scope>NUCLEOTIDE SEQUENCE</scope>
    <source>
        <strain evidence="10">Fish Creek</strain>
    </source>
</reference>
<dbReference type="PROSITE" id="PS01350">
    <property type="entry name" value="ISPF"/>
    <property type="match status" value="1"/>
</dbReference>
<evidence type="ECO:0000256" key="7">
    <source>
        <dbReference type="ARBA" id="ARBA00023239"/>
    </source>
</evidence>
<evidence type="ECO:0000259" key="9">
    <source>
        <dbReference type="Pfam" id="PF02542"/>
    </source>
</evidence>
<organism evidence="10 11">
    <name type="scientific">Theileria orientalis</name>
    <dbReference type="NCBI Taxonomy" id="68886"/>
    <lineage>
        <taxon>Eukaryota</taxon>
        <taxon>Sar</taxon>
        <taxon>Alveolata</taxon>
        <taxon>Apicomplexa</taxon>
        <taxon>Aconoidasida</taxon>
        <taxon>Piroplasmida</taxon>
        <taxon>Theileriidae</taxon>
        <taxon>Theileria</taxon>
    </lineage>
</organism>
<dbReference type="EMBL" id="CP056066">
    <property type="protein sequence ID" value="UKJ88936.2"/>
    <property type="molecule type" value="Genomic_DNA"/>
</dbReference>
<gene>
    <name evidence="10" type="ORF">MACJ_002182</name>
</gene>
<comment type="similarity">
    <text evidence="8">Belongs to the IspF family.</text>
</comment>
<dbReference type="GO" id="GO:0016114">
    <property type="term" value="P:terpenoid biosynthetic process"/>
    <property type="evidence" value="ECO:0007669"/>
    <property type="project" value="InterPro"/>
</dbReference>
<protein>
    <recommendedName>
        <fullName evidence="4 8">2-C-methyl-D-erythritol 2,4-cyclodiphosphate synthase</fullName>
        <ecNumber evidence="4 8">4.6.1.12</ecNumber>
    </recommendedName>
</protein>
<keyword evidence="7 8" id="KW-0456">Lyase</keyword>
<evidence type="ECO:0000256" key="2">
    <source>
        <dbReference type="ARBA" id="ARBA00001968"/>
    </source>
</evidence>
<dbReference type="PANTHER" id="PTHR43181:SF1">
    <property type="entry name" value="2-C-METHYL-D-ERYTHRITOL 2,4-CYCLODIPHOSPHATE SYNTHASE, CHLOROPLASTIC"/>
    <property type="match status" value="1"/>
</dbReference>
<dbReference type="GO" id="GO:0046872">
    <property type="term" value="F:metal ion binding"/>
    <property type="evidence" value="ECO:0007669"/>
    <property type="project" value="UniProtKB-KW"/>
</dbReference>
<accession>A0A976M758</accession>
<dbReference type="CDD" id="cd00554">
    <property type="entry name" value="MECDP_synthase"/>
    <property type="match status" value="1"/>
</dbReference>
<dbReference type="AlphaFoldDB" id="A0A976M758"/>
<dbReference type="InterPro" id="IPR036571">
    <property type="entry name" value="MECDP_synthase_sf"/>
</dbReference>
<dbReference type="EC" id="4.6.1.12" evidence="4 8"/>
<evidence type="ECO:0000313" key="11">
    <source>
        <dbReference type="Proteomes" id="UP000244803"/>
    </source>
</evidence>
<dbReference type="Proteomes" id="UP000244803">
    <property type="component" value="Chromosome 3"/>
</dbReference>
<evidence type="ECO:0000256" key="1">
    <source>
        <dbReference type="ARBA" id="ARBA00000200"/>
    </source>
</evidence>